<dbReference type="GO" id="GO:0043565">
    <property type="term" value="F:sequence-specific DNA binding"/>
    <property type="evidence" value="ECO:0007669"/>
    <property type="project" value="InterPro"/>
</dbReference>
<evidence type="ECO:0000313" key="6">
    <source>
        <dbReference type="Proteomes" id="UP000322214"/>
    </source>
</evidence>
<dbReference type="InterPro" id="IPR037923">
    <property type="entry name" value="HTH-like"/>
</dbReference>
<keyword evidence="6" id="KW-1185">Reference proteome</keyword>
<sequence length="290" mass="33528">MHYPEVMEQFDTLRPDFEPYGFTCEIWEPVQMPRPDQHDEIEVNFLDRGSLTYLIGGRRVTVEAKTLSLFWAAVPHQIVEFRDVENYYVITIPFGRFLQWGLPEHLQTQLITGNAICSDRSEAVSSRDSELFAQWHHDLTRDSADVQEIVLLELKARLLRLARSQHKQTSAPNRDDGLGRTSPNLEKAERMACFIARNFKSRLLIKDIADSVDLHPDYAATLFRKTFGTTLNSLVTRHRIAEAQRLLVTRDDQIVNVAFDSGFESLSRFNRAFKESTGMTPRGFRKHCRQ</sequence>
<dbReference type="RefSeq" id="WP_238381198.1">
    <property type="nucleotide sequence ID" value="NZ_CP042912.1"/>
</dbReference>
<dbReference type="PRINTS" id="PR00032">
    <property type="entry name" value="HTHARAC"/>
</dbReference>
<protein>
    <submittedName>
        <fullName evidence="5">Melibiose operon regulatory protein</fullName>
    </submittedName>
</protein>
<dbReference type="STRING" id="980251.GCA_001642875_00427"/>
<dbReference type="InterPro" id="IPR018060">
    <property type="entry name" value="HTH_AraC"/>
</dbReference>
<evidence type="ECO:0000313" key="5">
    <source>
        <dbReference type="EMBL" id="QEG21596.1"/>
    </source>
</evidence>
<dbReference type="PANTHER" id="PTHR43280:SF27">
    <property type="entry name" value="TRANSCRIPTIONAL REGULATOR MTLR"/>
    <property type="match status" value="1"/>
</dbReference>
<dbReference type="AlphaFoldDB" id="A0A5B9PAS2"/>
<dbReference type="EMBL" id="CP042912">
    <property type="protein sequence ID" value="QEG21596.1"/>
    <property type="molecule type" value="Genomic_DNA"/>
</dbReference>
<proteinExistence type="predicted"/>
<dbReference type="GO" id="GO:0003700">
    <property type="term" value="F:DNA-binding transcription factor activity"/>
    <property type="evidence" value="ECO:0007669"/>
    <property type="project" value="InterPro"/>
</dbReference>
<dbReference type="InterPro" id="IPR018062">
    <property type="entry name" value="HTH_AraC-typ_CS"/>
</dbReference>
<dbReference type="SUPFAM" id="SSF46689">
    <property type="entry name" value="Homeodomain-like"/>
    <property type="match status" value="1"/>
</dbReference>
<keyword evidence="2" id="KW-0238">DNA-binding</keyword>
<dbReference type="PROSITE" id="PS01124">
    <property type="entry name" value="HTH_ARAC_FAMILY_2"/>
    <property type="match status" value="1"/>
</dbReference>
<accession>A0A5B9PAS2</accession>
<dbReference type="InterPro" id="IPR009057">
    <property type="entry name" value="Homeodomain-like_sf"/>
</dbReference>
<reference evidence="5 6" key="1">
    <citation type="submission" date="2019-08" db="EMBL/GenBank/DDBJ databases">
        <title>Deep-cultivation of Planctomycetes and their phenomic and genomic characterization uncovers novel biology.</title>
        <authorList>
            <person name="Wiegand S."/>
            <person name="Jogler M."/>
            <person name="Boedeker C."/>
            <person name="Pinto D."/>
            <person name="Vollmers J."/>
            <person name="Rivas-Marin E."/>
            <person name="Kohn T."/>
            <person name="Peeters S.H."/>
            <person name="Heuer A."/>
            <person name="Rast P."/>
            <person name="Oberbeckmann S."/>
            <person name="Bunk B."/>
            <person name="Jeske O."/>
            <person name="Meyerdierks A."/>
            <person name="Storesund J.E."/>
            <person name="Kallscheuer N."/>
            <person name="Luecker S."/>
            <person name="Lage O.M."/>
            <person name="Pohl T."/>
            <person name="Merkel B.J."/>
            <person name="Hornburger P."/>
            <person name="Mueller R.-W."/>
            <person name="Bruemmer F."/>
            <person name="Labrenz M."/>
            <person name="Spormann A.M."/>
            <person name="Op den Camp H."/>
            <person name="Overmann J."/>
            <person name="Amann R."/>
            <person name="Jetten M.S.M."/>
            <person name="Mascher T."/>
            <person name="Medema M.H."/>
            <person name="Devos D.P."/>
            <person name="Kaster A.-K."/>
            <person name="Ovreas L."/>
            <person name="Rohde M."/>
            <person name="Galperin M.Y."/>
            <person name="Jogler C."/>
        </authorList>
    </citation>
    <scope>NUCLEOTIDE SEQUENCE [LARGE SCALE GENOMIC DNA]</scope>
    <source>
        <strain evidence="5 6">FC18</strain>
    </source>
</reference>
<dbReference type="SUPFAM" id="SSF51215">
    <property type="entry name" value="Regulatory protein AraC"/>
    <property type="match status" value="1"/>
</dbReference>
<organism evidence="5 6">
    <name type="scientific">Mariniblastus fucicola</name>
    <dbReference type="NCBI Taxonomy" id="980251"/>
    <lineage>
        <taxon>Bacteria</taxon>
        <taxon>Pseudomonadati</taxon>
        <taxon>Planctomycetota</taxon>
        <taxon>Planctomycetia</taxon>
        <taxon>Pirellulales</taxon>
        <taxon>Pirellulaceae</taxon>
        <taxon>Mariniblastus</taxon>
    </lineage>
</organism>
<evidence type="ECO:0000256" key="2">
    <source>
        <dbReference type="ARBA" id="ARBA00023125"/>
    </source>
</evidence>
<feature type="domain" description="HTH araC/xylS-type" evidence="4">
    <location>
        <begin position="189"/>
        <end position="287"/>
    </location>
</feature>
<evidence type="ECO:0000256" key="3">
    <source>
        <dbReference type="ARBA" id="ARBA00023163"/>
    </source>
</evidence>
<dbReference type="KEGG" id="mff:MFFC18_14540"/>
<evidence type="ECO:0000259" key="4">
    <source>
        <dbReference type="PROSITE" id="PS01124"/>
    </source>
</evidence>
<keyword evidence="3" id="KW-0804">Transcription</keyword>
<dbReference type="PROSITE" id="PS00041">
    <property type="entry name" value="HTH_ARAC_FAMILY_1"/>
    <property type="match status" value="1"/>
</dbReference>
<dbReference type="PANTHER" id="PTHR43280">
    <property type="entry name" value="ARAC-FAMILY TRANSCRIPTIONAL REGULATOR"/>
    <property type="match status" value="1"/>
</dbReference>
<gene>
    <name evidence="5" type="primary">melR</name>
    <name evidence="5" type="ORF">MFFC18_14540</name>
</gene>
<dbReference type="Gene3D" id="1.10.10.60">
    <property type="entry name" value="Homeodomain-like"/>
    <property type="match status" value="1"/>
</dbReference>
<name>A0A5B9PAS2_9BACT</name>
<evidence type="ECO:0000256" key="1">
    <source>
        <dbReference type="ARBA" id="ARBA00023015"/>
    </source>
</evidence>
<dbReference type="Proteomes" id="UP000322214">
    <property type="component" value="Chromosome"/>
</dbReference>
<keyword evidence="1" id="KW-0805">Transcription regulation</keyword>
<dbReference type="SMART" id="SM00342">
    <property type="entry name" value="HTH_ARAC"/>
    <property type="match status" value="1"/>
</dbReference>
<dbReference type="Pfam" id="PF12833">
    <property type="entry name" value="HTH_18"/>
    <property type="match status" value="1"/>
</dbReference>
<dbReference type="InterPro" id="IPR020449">
    <property type="entry name" value="Tscrpt_reg_AraC-type_HTH"/>
</dbReference>